<dbReference type="AlphaFoldDB" id="A0AAF0F4U5"/>
<dbReference type="GO" id="GO:0006260">
    <property type="term" value="P:DNA replication"/>
    <property type="evidence" value="ECO:0007669"/>
    <property type="project" value="UniProtKB-KW"/>
</dbReference>
<name>A0AAF0F4U5_9BASI</name>
<evidence type="ECO:0000313" key="4">
    <source>
        <dbReference type="Proteomes" id="UP001217754"/>
    </source>
</evidence>
<dbReference type="EMBL" id="CP119962">
    <property type="protein sequence ID" value="WFD39836.1"/>
    <property type="molecule type" value="Genomic_DNA"/>
</dbReference>
<sequence>MEGVALVTGAQAARKTYCLLELPPELEGHLVAGSDAPPLTFNGRLVDEAALATADTTYAVRQVTQSNSLLLCGVEHDSAGNVQLRMHQNATDTMELVPTSARLDRITALLDASAYAGDAEEGAWARRYTPSELRSVVQASEKELAEGLRQRHVVLLDGYMRRVAPSFVYELLRVLLNQLDILACDAESVPYAPALEALQMAARPEVAEKVLCDWFCAPPLPSGVPTHVALATPEMARFIGIHVLREAKRMPLLTFVAEWKKALGPLADEAHLALLHGFYLLDPPPTSFATTNTHSAPAADPQPQALAAAVTIQYFPHTSLPLAPAQRFQDLFLMRTQWVREELTPFLQDLAATAGTKKGSSLEGLLVKHARASRARWSRVHAAVLLRGEIAEHGAPRATGTEECVLYQARVKY</sequence>
<dbReference type="GO" id="GO:0031390">
    <property type="term" value="C:Ctf18 RFC-like complex"/>
    <property type="evidence" value="ECO:0007669"/>
    <property type="project" value="InterPro"/>
</dbReference>
<keyword evidence="4" id="KW-1185">Reference proteome</keyword>
<dbReference type="GO" id="GO:0000785">
    <property type="term" value="C:chromatin"/>
    <property type="evidence" value="ECO:0007669"/>
    <property type="project" value="TreeGrafter"/>
</dbReference>
<accession>A0AAF0F4U5</accession>
<dbReference type="GO" id="GO:0034088">
    <property type="term" value="P:maintenance of mitotic sister chromatid cohesion"/>
    <property type="evidence" value="ECO:0007669"/>
    <property type="project" value="TreeGrafter"/>
</dbReference>
<proteinExistence type="inferred from homology"/>
<dbReference type="InterPro" id="IPR019128">
    <property type="entry name" value="Dcc1"/>
</dbReference>
<dbReference type="GeneID" id="85226468"/>
<dbReference type="Pfam" id="PF09724">
    <property type="entry name" value="Dcc1"/>
    <property type="match status" value="1"/>
</dbReference>
<dbReference type="PANTHER" id="PTHR13395">
    <property type="entry name" value="SISTER CHROMATID COHESION PROTEIN DCC1-RELATED"/>
    <property type="match status" value="1"/>
</dbReference>
<reference evidence="3" key="1">
    <citation type="submission" date="2023-03" db="EMBL/GenBank/DDBJ databases">
        <title>Mating type loci evolution in Malassezia.</title>
        <authorList>
            <person name="Coelho M.A."/>
        </authorList>
    </citation>
    <scope>NUCLEOTIDE SEQUENCE</scope>
    <source>
        <strain evidence="3">CBS 9431</strain>
    </source>
</reference>
<dbReference type="GO" id="GO:0000775">
    <property type="term" value="C:chromosome, centromeric region"/>
    <property type="evidence" value="ECO:0007669"/>
    <property type="project" value="TreeGrafter"/>
</dbReference>
<keyword evidence="2" id="KW-0235">DNA replication</keyword>
<evidence type="ECO:0000256" key="1">
    <source>
        <dbReference type="ARBA" id="ARBA00007017"/>
    </source>
</evidence>
<dbReference type="RefSeq" id="XP_060122733.1">
    <property type="nucleotide sequence ID" value="XM_060266750.1"/>
</dbReference>
<comment type="similarity">
    <text evidence="1">Belongs to the DCC1 family.</text>
</comment>
<dbReference type="Proteomes" id="UP001217754">
    <property type="component" value="Chromosome 5"/>
</dbReference>
<protein>
    <submittedName>
        <fullName evidence="3">Ctf8p and Ctf18p associating protein</fullName>
    </submittedName>
</protein>
<evidence type="ECO:0000256" key="2">
    <source>
        <dbReference type="ARBA" id="ARBA00022705"/>
    </source>
</evidence>
<dbReference type="PANTHER" id="PTHR13395:SF6">
    <property type="entry name" value="SISTER CHROMATID COHESION PROTEIN DCC1"/>
    <property type="match status" value="1"/>
</dbReference>
<evidence type="ECO:0000313" key="3">
    <source>
        <dbReference type="EMBL" id="WFD39836.1"/>
    </source>
</evidence>
<gene>
    <name evidence="3" type="primary">DCC1</name>
    <name evidence="3" type="ORF">MJAP1_002817</name>
</gene>
<organism evidence="3 4">
    <name type="scientific">Malassezia japonica</name>
    <dbReference type="NCBI Taxonomy" id="223818"/>
    <lineage>
        <taxon>Eukaryota</taxon>
        <taxon>Fungi</taxon>
        <taxon>Dikarya</taxon>
        <taxon>Basidiomycota</taxon>
        <taxon>Ustilaginomycotina</taxon>
        <taxon>Malasseziomycetes</taxon>
        <taxon>Malasseziales</taxon>
        <taxon>Malasseziaceae</taxon>
        <taxon>Malassezia</taxon>
    </lineage>
</organism>